<keyword evidence="1" id="KW-0479">Metal-binding</keyword>
<dbReference type="Gene3D" id="3.40.50.150">
    <property type="entry name" value="Vaccinia Virus protein VP39"/>
    <property type="match status" value="1"/>
</dbReference>
<dbReference type="InterPro" id="IPR041698">
    <property type="entry name" value="Methyltransf_25"/>
</dbReference>
<feature type="binding site" evidence="2">
    <location>
        <position position="84"/>
    </location>
    <ligand>
        <name>S-adenosyl-L-methionine</name>
        <dbReference type="ChEBI" id="CHEBI:59789"/>
    </ligand>
</feature>
<keyword evidence="5" id="KW-1185">Reference proteome</keyword>
<dbReference type="EMBL" id="CP003923">
    <property type="protein sequence ID" value="AIC93509.1"/>
    <property type="molecule type" value="Genomic_DNA"/>
</dbReference>
<evidence type="ECO:0000313" key="5">
    <source>
        <dbReference type="Proteomes" id="UP000027142"/>
    </source>
</evidence>
<dbReference type="OrthoDB" id="5522265at2"/>
<dbReference type="InterPro" id="IPR052939">
    <property type="entry name" value="23S_rRNA_MeTrnsfrase_RlmA"/>
</dbReference>
<dbReference type="eggNOG" id="COG2226">
    <property type="taxonomic scope" value="Bacteria"/>
</dbReference>
<dbReference type="HOGENOM" id="CLU_050931_2_0_9"/>
<dbReference type="PIRSF" id="PIRSF018249">
    <property type="entry name" value="MyrA_prd"/>
    <property type="match status" value="1"/>
</dbReference>
<reference evidence="4 5" key="1">
    <citation type="journal article" date="2014" name="Gene">
        <title>A comparative genomic analysis of the alkalitolerant soil bacterium Bacillus lehensis G1.</title>
        <authorList>
            <person name="Noor Y.M."/>
            <person name="Samsulrizal N.H."/>
            <person name="Jema'on N.A."/>
            <person name="Low K.O."/>
            <person name="Ramli A.N."/>
            <person name="Alias N.I."/>
            <person name="Damis S.I."/>
            <person name="Fuzi S.F."/>
            <person name="Isa M.N."/>
            <person name="Murad A.M."/>
            <person name="Raih M.F."/>
            <person name="Bakar F.D."/>
            <person name="Najimudin N."/>
            <person name="Mahadi N.M."/>
            <person name="Illias R.M."/>
        </authorList>
    </citation>
    <scope>NUCLEOTIDE SEQUENCE [LARGE SCALE GENOMIC DNA]</scope>
    <source>
        <strain evidence="4 5">G1</strain>
    </source>
</reference>
<feature type="binding site" evidence="2">
    <location>
        <position position="195"/>
    </location>
    <ligand>
        <name>S-adenosyl-L-methionine</name>
        <dbReference type="ChEBI" id="CHEBI:59789"/>
    </ligand>
</feature>
<name>A0A060M0C8_9BACI</name>
<dbReference type="GO" id="GO:0032259">
    <property type="term" value="P:methylation"/>
    <property type="evidence" value="ECO:0007669"/>
    <property type="project" value="UniProtKB-KW"/>
</dbReference>
<dbReference type="Proteomes" id="UP000027142">
    <property type="component" value="Chromosome"/>
</dbReference>
<accession>A0A060M0C8</accession>
<keyword evidence="1" id="KW-0862">Zinc</keyword>
<protein>
    <submittedName>
        <fullName evidence="4">Methyltransferase</fullName>
    </submittedName>
</protein>
<evidence type="ECO:0000313" key="4">
    <source>
        <dbReference type="EMBL" id="AIC93509.1"/>
    </source>
</evidence>
<keyword evidence="4" id="KW-0489">Methyltransferase</keyword>
<evidence type="ECO:0000259" key="3">
    <source>
        <dbReference type="Pfam" id="PF13649"/>
    </source>
</evidence>
<organism evidence="4 5">
    <name type="scientific">Shouchella lehensis G1</name>
    <dbReference type="NCBI Taxonomy" id="1246626"/>
    <lineage>
        <taxon>Bacteria</taxon>
        <taxon>Bacillati</taxon>
        <taxon>Bacillota</taxon>
        <taxon>Bacilli</taxon>
        <taxon>Bacillales</taxon>
        <taxon>Bacillaceae</taxon>
        <taxon>Shouchella</taxon>
    </lineage>
</organism>
<evidence type="ECO:0000256" key="2">
    <source>
        <dbReference type="PIRSR" id="PIRSR018249-2"/>
    </source>
</evidence>
<evidence type="ECO:0000256" key="1">
    <source>
        <dbReference type="PIRSR" id="PIRSR018249-1"/>
    </source>
</evidence>
<dbReference type="GO" id="GO:0008168">
    <property type="term" value="F:methyltransferase activity"/>
    <property type="evidence" value="ECO:0007669"/>
    <property type="project" value="UniProtKB-KW"/>
</dbReference>
<feature type="binding site" evidence="1">
    <location>
        <position position="45"/>
    </location>
    <ligand>
        <name>Zn(2+)</name>
        <dbReference type="ChEBI" id="CHEBI:29105"/>
    </ligand>
</feature>
<dbReference type="InterPro" id="IPR029063">
    <property type="entry name" value="SAM-dependent_MTases_sf"/>
</dbReference>
<dbReference type="PANTHER" id="PTHR43460:SF1">
    <property type="entry name" value="METHYLTRANSFERASE TYPE 11 DOMAIN-CONTAINING PROTEIN"/>
    <property type="match status" value="1"/>
</dbReference>
<feature type="binding site" evidence="1">
    <location>
        <position position="41"/>
    </location>
    <ligand>
        <name>Zn(2+)</name>
        <dbReference type="ChEBI" id="CHEBI:29105"/>
    </ligand>
</feature>
<dbReference type="PANTHER" id="PTHR43460">
    <property type="entry name" value="METHYLTRANSFERASE"/>
    <property type="match status" value="1"/>
</dbReference>
<dbReference type="InterPro" id="IPR016718">
    <property type="entry name" value="rRNA_m1G-MeTrfase_A_prd"/>
</dbReference>
<keyword evidence="2" id="KW-0949">S-adenosyl-L-methionine</keyword>
<feature type="domain" description="Methyltransferase" evidence="3">
    <location>
        <begin position="102"/>
        <end position="184"/>
    </location>
</feature>
<proteinExistence type="predicted"/>
<dbReference type="PATRIC" id="fig|1246626.3.peg.907"/>
<sequence length="283" mass="32018">MGELKSKRDMASSLLRQLEGRLRCPYCQETLVVVGMYKLVCVEAHSFDLSKQGTLYTLTQSGSSQYDKPLFQARRSIIQQKQLYAPMHERLVQELDEGNLLLDAGTGEGSHLNEIKRRFPTILPVGLDISKDGIQQAAKAYQNHVWLVGDLANVPFCNQTVDIILNILSPSNYGEFKRVLTSGGKLIKVVPGTRYLQELRAYTAEASELQYSNAKTIDLFNHHFKNTKLHTLSYQKEVTSEERQWIAEMSPLGWTVQKEARCDYINNGCSFITIDLTILIARA</sequence>
<dbReference type="GO" id="GO:0046872">
    <property type="term" value="F:metal ion binding"/>
    <property type="evidence" value="ECO:0007669"/>
    <property type="project" value="UniProtKB-KW"/>
</dbReference>
<dbReference type="Pfam" id="PF13649">
    <property type="entry name" value="Methyltransf_25"/>
    <property type="match status" value="1"/>
</dbReference>
<feature type="binding site" evidence="1">
    <location>
        <position position="24"/>
    </location>
    <ligand>
        <name>Zn(2+)</name>
        <dbReference type="ChEBI" id="CHEBI:29105"/>
    </ligand>
</feature>
<keyword evidence="4" id="KW-0808">Transferase</keyword>
<dbReference type="SUPFAM" id="SSF53335">
    <property type="entry name" value="S-adenosyl-L-methionine-dependent methyltransferases"/>
    <property type="match status" value="1"/>
</dbReference>
<dbReference type="RefSeq" id="WP_038477674.1">
    <property type="nucleotide sequence ID" value="NZ_CP003923.1"/>
</dbReference>
<dbReference type="KEGG" id="ble:BleG1_0901"/>
<feature type="binding site" evidence="2">
    <location>
        <begin position="108"/>
        <end position="109"/>
    </location>
    <ligand>
        <name>S-adenosyl-L-methionine</name>
        <dbReference type="ChEBI" id="CHEBI:59789"/>
    </ligand>
</feature>
<dbReference type="AlphaFoldDB" id="A0A060M0C8"/>
<feature type="binding site" evidence="1">
    <location>
        <position position="27"/>
    </location>
    <ligand>
        <name>Zn(2+)</name>
        <dbReference type="ChEBI" id="CHEBI:29105"/>
    </ligand>
</feature>
<gene>
    <name evidence="4" type="ORF">BleG1_0901</name>
</gene>